<dbReference type="Proteomes" id="UP000026960">
    <property type="component" value="Chromosome 2"/>
</dbReference>
<reference evidence="1" key="2">
    <citation type="submission" date="2015-03" db="UniProtKB">
        <authorList>
            <consortium name="EnsemblPlants"/>
        </authorList>
    </citation>
    <scope>IDENTIFICATION</scope>
</reference>
<proteinExistence type="predicted"/>
<dbReference type="AlphaFoldDB" id="A0A0D3F0G8"/>
<evidence type="ECO:0000313" key="1">
    <source>
        <dbReference type="EnsemblPlants" id="OBART02G03180.2"/>
    </source>
</evidence>
<reference evidence="1" key="1">
    <citation type="journal article" date="2009" name="Rice">
        <title>De Novo Next Generation Sequencing of Plant Genomes.</title>
        <authorList>
            <person name="Rounsley S."/>
            <person name="Marri P.R."/>
            <person name="Yu Y."/>
            <person name="He R."/>
            <person name="Sisneros N."/>
            <person name="Goicoechea J.L."/>
            <person name="Lee S.J."/>
            <person name="Angelova A."/>
            <person name="Kudrna D."/>
            <person name="Luo M."/>
            <person name="Affourtit J."/>
            <person name="Desany B."/>
            <person name="Knight J."/>
            <person name="Niazi F."/>
            <person name="Egholm M."/>
            <person name="Wing R.A."/>
        </authorList>
    </citation>
    <scope>NUCLEOTIDE SEQUENCE [LARGE SCALE GENOMIC DNA]</scope>
    <source>
        <strain evidence="1">cv. IRGC 105608</strain>
    </source>
</reference>
<sequence length="96" mass="10491">MDTQTETYGVFTGVEVKKPGRGLRLRMVKHRSSKSTSEVSSVSSICDMDTNRTVQAVFTGVEVKPCGKAGRGLRMIKHKSECYSLDKNSSTIGCSK</sequence>
<accession>A0A0D3F0G8</accession>
<name>A0A0D3F0G8_9ORYZ</name>
<keyword evidence="2" id="KW-1185">Reference proteome</keyword>
<dbReference type="EnsemblPlants" id="OBART02G03180.2">
    <property type="protein sequence ID" value="OBART02G03180.2"/>
    <property type="gene ID" value="OBART02G03180"/>
</dbReference>
<evidence type="ECO:0000313" key="2">
    <source>
        <dbReference type="Proteomes" id="UP000026960"/>
    </source>
</evidence>
<dbReference type="Gramene" id="OBART02G03180.2">
    <property type="protein sequence ID" value="OBART02G03180.2"/>
    <property type="gene ID" value="OBART02G03180"/>
</dbReference>
<protein>
    <submittedName>
        <fullName evidence="1">Uncharacterized protein</fullName>
    </submittedName>
</protein>
<organism evidence="1">
    <name type="scientific">Oryza barthii</name>
    <dbReference type="NCBI Taxonomy" id="65489"/>
    <lineage>
        <taxon>Eukaryota</taxon>
        <taxon>Viridiplantae</taxon>
        <taxon>Streptophyta</taxon>
        <taxon>Embryophyta</taxon>
        <taxon>Tracheophyta</taxon>
        <taxon>Spermatophyta</taxon>
        <taxon>Magnoliopsida</taxon>
        <taxon>Liliopsida</taxon>
        <taxon>Poales</taxon>
        <taxon>Poaceae</taxon>
        <taxon>BOP clade</taxon>
        <taxon>Oryzoideae</taxon>
        <taxon>Oryzeae</taxon>
        <taxon>Oryzinae</taxon>
        <taxon>Oryza</taxon>
    </lineage>
</organism>